<dbReference type="PANTHER" id="PTHR12623:SF10">
    <property type="entry name" value="NGFI-A-BINDING PROTEIN HOMOLOG"/>
    <property type="match status" value="1"/>
</dbReference>
<accession>G0MVP4</accession>
<dbReference type="InterPro" id="IPR013761">
    <property type="entry name" value="SAM/pointed_sf"/>
</dbReference>
<keyword evidence="4" id="KW-0805">Transcription regulation</keyword>
<name>G0MVP4_CAEBE</name>
<dbReference type="GO" id="GO:0022404">
    <property type="term" value="P:molting cycle process"/>
    <property type="evidence" value="ECO:0007669"/>
    <property type="project" value="EnsemblMetazoa"/>
</dbReference>
<evidence type="ECO:0000256" key="6">
    <source>
        <dbReference type="ARBA" id="ARBA00023242"/>
    </source>
</evidence>
<dbReference type="InterPro" id="IPR006988">
    <property type="entry name" value="Nab_N"/>
</dbReference>
<comment type="subcellular location">
    <subcellularLocation>
        <location evidence="1">Nucleus</location>
    </subcellularLocation>
</comment>
<dbReference type="FunCoup" id="G0MVP4">
    <property type="interactions" value="986"/>
</dbReference>
<feature type="compositionally biased region" description="Low complexity" evidence="7">
    <location>
        <begin position="129"/>
        <end position="147"/>
    </location>
</feature>
<evidence type="ECO:0000256" key="3">
    <source>
        <dbReference type="ARBA" id="ARBA00022491"/>
    </source>
</evidence>
<feature type="domain" description="NAB co-repressor" evidence="9">
    <location>
        <begin position="463"/>
        <end position="586"/>
    </location>
</feature>
<protein>
    <submittedName>
        <fullName evidence="10">Uncharacterized protein</fullName>
    </submittedName>
</protein>
<feature type="compositionally biased region" description="Low complexity" evidence="7">
    <location>
        <begin position="80"/>
        <end position="100"/>
    </location>
</feature>
<evidence type="ECO:0000256" key="1">
    <source>
        <dbReference type="ARBA" id="ARBA00004123"/>
    </source>
</evidence>
<organism evidence="11">
    <name type="scientific">Caenorhabditis brenneri</name>
    <name type="common">Nematode worm</name>
    <dbReference type="NCBI Taxonomy" id="135651"/>
    <lineage>
        <taxon>Eukaryota</taxon>
        <taxon>Metazoa</taxon>
        <taxon>Ecdysozoa</taxon>
        <taxon>Nematoda</taxon>
        <taxon>Chromadorea</taxon>
        <taxon>Rhabditida</taxon>
        <taxon>Rhabditina</taxon>
        <taxon>Rhabditomorpha</taxon>
        <taxon>Rhabditoidea</taxon>
        <taxon>Rhabditidae</taxon>
        <taxon>Peloderinae</taxon>
        <taxon>Caenorhabditis</taxon>
    </lineage>
</organism>
<dbReference type="Gene3D" id="1.20.120.2010">
    <property type="entry name" value="NAB conserved domain 2"/>
    <property type="match status" value="1"/>
</dbReference>
<evidence type="ECO:0000313" key="11">
    <source>
        <dbReference type="Proteomes" id="UP000008068"/>
    </source>
</evidence>
<feature type="region of interest" description="Disordered" evidence="7">
    <location>
        <begin position="583"/>
        <end position="627"/>
    </location>
</feature>
<feature type="region of interest" description="Disordered" evidence="7">
    <location>
        <begin position="406"/>
        <end position="433"/>
    </location>
</feature>
<feature type="compositionally biased region" description="Low complexity" evidence="7">
    <location>
        <begin position="302"/>
        <end position="319"/>
    </location>
</feature>
<feature type="domain" description="Nab N-terminal" evidence="8">
    <location>
        <begin position="164"/>
        <end position="242"/>
    </location>
</feature>
<dbReference type="AlphaFoldDB" id="G0MVP4"/>
<dbReference type="HOGENOM" id="CLU_475872_0_0_1"/>
<evidence type="ECO:0000256" key="5">
    <source>
        <dbReference type="ARBA" id="ARBA00023163"/>
    </source>
</evidence>
<dbReference type="GO" id="GO:0040034">
    <property type="term" value="P:regulation of development, heterochronic"/>
    <property type="evidence" value="ECO:0007669"/>
    <property type="project" value="EnsemblMetazoa"/>
</dbReference>
<gene>
    <name evidence="10" type="ORF">CAEBREN_04781</name>
</gene>
<dbReference type="OMA" id="TCDEHEF"/>
<comment type="similarity">
    <text evidence="2">Belongs to the NAB family.</text>
</comment>
<dbReference type="GO" id="GO:0003712">
    <property type="term" value="F:transcription coregulator activity"/>
    <property type="evidence" value="ECO:0007669"/>
    <property type="project" value="EnsemblMetazoa"/>
</dbReference>
<feature type="region of interest" description="Disordered" evidence="7">
    <location>
        <begin position="77"/>
        <end position="103"/>
    </location>
</feature>
<keyword evidence="6" id="KW-0539">Nucleus</keyword>
<dbReference type="FunFam" id="1.20.120.2010:FF:000001">
    <property type="entry name" value="NGFI-A-binding protein 1 isoform X1"/>
    <property type="match status" value="1"/>
</dbReference>
<dbReference type="Pfam" id="PF04905">
    <property type="entry name" value="NCD2"/>
    <property type="match status" value="1"/>
</dbReference>
<evidence type="ECO:0000313" key="10">
    <source>
        <dbReference type="EMBL" id="EGT44837.1"/>
    </source>
</evidence>
<dbReference type="OrthoDB" id="10028556at2759"/>
<dbReference type="PANTHER" id="PTHR12623">
    <property type="entry name" value="NGFI-A BINDING PROTEIN"/>
    <property type="match status" value="1"/>
</dbReference>
<dbReference type="Pfam" id="PF04904">
    <property type="entry name" value="SAM_NCD1"/>
    <property type="match status" value="1"/>
</dbReference>
<dbReference type="GO" id="GO:0045892">
    <property type="term" value="P:negative regulation of DNA-templated transcription"/>
    <property type="evidence" value="ECO:0007669"/>
    <property type="project" value="InterPro"/>
</dbReference>
<dbReference type="GO" id="GO:0140297">
    <property type="term" value="F:DNA-binding transcription factor binding"/>
    <property type="evidence" value="ECO:0007669"/>
    <property type="project" value="EnsemblMetazoa"/>
</dbReference>
<evidence type="ECO:0000256" key="2">
    <source>
        <dbReference type="ARBA" id="ARBA00008864"/>
    </source>
</evidence>
<keyword evidence="5" id="KW-0804">Transcription</keyword>
<feature type="region of interest" description="Disordered" evidence="7">
    <location>
        <begin position="343"/>
        <end position="372"/>
    </location>
</feature>
<feature type="region of interest" description="Disordered" evidence="7">
    <location>
        <begin position="296"/>
        <end position="319"/>
    </location>
</feature>
<feature type="region of interest" description="Disordered" evidence="7">
    <location>
        <begin position="129"/>
        <end position="165"/>
    </location>
</feature>
<feature type="compositionally biased region" description="Low complexity" evidence="7">
    <location>
        <begin position="352"/>
        <end position="361"/>
    </location>
</feature>
<dbReference type="EMBL" id="GL379814">
    <property type="protein sequence ID" value="EGT44837.1"/>
    <property type="molecule type" value="Genomic_DNA"/>
</dbReference>
<evidence type="ECO:0000256" key="4">
    <source>
        <dbReference type="ARBA" id="ARBA00023015"/>
    </source>
</evidence>
<dbReference type="InterPro" id="IPR039040">
    <property type="entry name" value="NAB_fam"/>
</dbReference>
<proteinExistence type="inferred from homology"/>
<evidence type="ECO:0000259" key="9">
    <source>
        <dbReference type="Pfam" id="PF04905"/>
    </source>
</evidence>
<dbReference type="GO" id="GO:0010458">
    <property type="term" value="P:exit from mitosis"/>
    <property type="evidence" value="ECO:0007669"/>
    <property type="project" value="EnsemblMetazoa"/>
</dbReference>
<dbReference type="Proteomes" id="UP000008068">
    <property type="component" value="Unassembled WGS sequence"/>
</dbReference>
<dbReference type="InterPro" id="IPR006989">
    <property type="entry name" value="NAB_co-repressor_dom"/>
</dbReference>
<dbReference type="Gene3D" id="1.10.150.50">
    <property type="entry name" value="Transcription Factor, Ets-1"/>
    <property type="match status" value="1"/>
</dbReference>
<dbReference type="GO" id="GO:0040028">
    <property type="term" value="P:regulation of vulval development"/>
    <property type="evidence" value="ECO:0007669"/>
    <property type="project" value="EnsemblMetazoa"/>
</dbReference>
<keyword evidence="3" id="KW-0678">Repressor</keyword>
<dbReference type="InterPro" id="IPR038398">
    <property type="entry name" value="NCD2_sf"/>
</dbReference>
<keyword evidence="11" id="KW-1185">Reference proteome</keyword>
<reference evidence="11" key="1">
    <citation type="submission" date="2011-07" db="EMBL/GenBank/DDBJ databases">
        <authorList>
            <consortium name="Caenorhabditis brenneri Sequencing and Analysis Consortium"/>
            <person name="Wilson R.K."/>
        </authorList>
    </citation>
    <scope>NUCLEOTIDE SEQUENCE [LARGE SCALE GENOMIC DNA]</scope>
    <source>
        <strain evidence="11">PB2801</strain>
    </source>
</reference>
<dbReference type="STRING" id="135651.G0MVP4"/>
<dbReference type="eggNOG" id="KOG3835">
    <property type="taxonomic scope" value="Eukaryota"/>
</dbReference>
<dbReference type="GO" id="GO:0005634">
    <property type="term" value="C:nucleus"/>
    <property type="evidence" value="ECO:0007669"/>
    <property type="project" value="UniProtKB-SubCell"/>
</dbReference>
<evidence type="ECO:0000259" key="8">
    <source>
        <dbReference type="Pfam" id="PF04904"/>
    </source>
</evidence>
<sequence>MVRNEGKNSWVLGNEKGSFQNDELTLSLGEQAHKKSYILLFSNQQTEPSWILRLSDSRYPSISLDWERTSTCVPLEGNMSSSSSLSTSSASTTTSSLTTSKPATHHLESILNTSTSSSSSPSIFSSITASSSSLSTPSISTTPLSSLRQSSSADRPVSPKPMPTPTTLSEWQLLAVLSKANLVQYYDVFIAQGGDDINQIMACEEREFLEIMNLVGMLSKPLHVRRMQRALTEYSQDQTAFNLAALQQIGPPPPLNYTPAGTDPMALLLPGIAAATSPNFPSLRFLNQLSSAASTVAEKGTTPSEAADTSSSSPSLNLNTSSNSVPLALKLSNPILESLASDQLQYQQPRPSITSSSSSTSNPELPSGNVVTVPSSRATANVFSGNSIGLNFSAPGTSRHVIASASTPSFPTTTLGRPPITAQEKEGSSSPFLSGYGPTYSNDFVSLGDFDPNNPSQTESPVLSAAQVARLAECALASSKNLPPLPPRLIQNKKRVSKEVIELLKCTPATPSMINSFRKYSAIYGRFDTKRKPHKVLTLHETTVNEAAAQLCLLVPSLLTRRDELFPLARQIVKDAGYNYAKSRKRPCDPADLHSPISSPSNSPPPNESEFDEQPSSSSGVYREDEKAIPPEAWAALIEKMKDENPDS</sequence>
<evidence type="ECO:0000256" key="7">
    <source>
        <dbReference type="SAM" id="MobiDB-lite"/>
    </source>
</evidence>
<dbReference type="InParanoid" id="G0MVP4"/>